<sequence>MKTSALAFAAIRGLVSAQNATVNNYCDTTVYVQSFPYDGSEAGPLTTVPSGGTFTEAFRTSGSTVKIALTRTLETPLFFGYSFSSDPDYAYCKYDLSNVWGNPFAADANSLSAGDGCDAFNCAANDASCYSSTDDQKTYACPLPVELTTDLCQ</sequence>
<dbReference type="Proteomes" id="UP001215712">
    <property type="component" value="Unassembled WGS sequence"/>
</dbReference>
<proteinExistence type="predicted"/>
<dbReference type="Pfam" id="PF04681">
    <property type="entry name" value="Bys1"/>
    <property type="match status" value="1"/>
</dbReference>
<protein>
    <submittedName>
        <fullName evidence="2">Uncharacterized protein</fullName>
    </submittedName>
</protein>
<gene>
    <name evidence="2" type="ORF">N7493_001186</name>
</gene>
<dbReference type="InterPro" id="IPR006771">
    <property type="entry name" value="CetA-like"/>
</dbReference>
<dbReference type="AlphaFoldDB" id="A0AAD6N019"/>
<reference evidence="2" key="2">
    <citation type="submission" date="2023-01" db="EMBL/GenBank/DDBJ databases">
        <authorList>
            <person name="Petersen C."/>
        </authorList>
    </citation>
    <scope>NUCLEOTIDE SEQUENCE</scope>
    <source>
        <strain evidence="2">IBT 17514</strain>
    </source>
</reference>
<dbReference type="PANTHER" id="PTHR36195">
    <property type="entry name" value="DOMAIN PROTEIN, PUTATIVE (AFU_ORTHOLOGUE AFUA_5G01990)-RELATED-RELATED"/>
    <property type="match status" value="1"/>
</dbReference>
<evidence type="ECO:0000313" key="3">
    <source>
        <dbReference type="Proteomes" id="UP001215712"/>
    </source>
</evidence>
<accession>A0AAD6N019</accession>
<keyword evidence="3" id="KW-1185">Reference proteome</keyword>
<evidence type="ECO:0000313" key="2">
    <source>
        <dbReference type="EMBL" id="KAJ5738031.1"/>
    </source>
</evidence>
<evidence type="ECO:0000256" key="1">
    <source>
        <dbReference type="SAM" id="SignalP"/>
    </source>
</evidence>
<feature type="signal peptide" evidence="1">
    <location>
        <begin position="1"/>
        <end position="17"/>
    </location>
</feature>
<comment type="caution">
    <text evidence="2">The sequence shown here is derived from an EMBL/GenBank/DDBJ whole genome shotgun (WGS) entry which is preliminary data.</text>
</comment>
<name>A0AAD6N019_9EURO</name>
<dbReference type="EMBL" id="JAQJAN010000002">
    <property type="protein sequence ID" value="KAJ5738031.1"/>
    <property type="molecule type" value="Genomic_DNA"/>
</dbReference>
<dbReference type="PANTHER" id="PTHR36195:SF6">
    <property type="entry name" value="SECRETED THAUMATIN-LIKE PROTEIN CALA"/>
    <property type="match status" value="1"/>
</dbReference>
<reference evidence="2" key="1">
    <citation type="journal article" date="2023" name="IMA Fungus">
        <title>Comparative genomic study of the Penicillium genus elucidates a diverse pangenome and 15 lateral gene transfer events.</title>
        <authorList>
            <person name="Petersen C."/>
            <person name="Sorensen T."/>
            <person name="Nielsen M.R."/>
            <person name="Sondergaard T.E."/>
            <person name="Sorensen J.L."/>
            <person name="Fitzpatrick D.A."/>
            <person name="Frisvad J.C."/>
            <person name="Nielsen K.L."/>
        </authorList>
    </citation>
    <scope>NUCLEOTIDE SEQUENCE</scope>
    <source>
        <strain evidence="2">IBT 17514</strain>
    </source>
</reference>
<organism evidence="2 3">
    <name type="scientific">Penicillium malachiteum</name>
    <dbReference type="NCBI Taxonomy" id="1324776"/>
    <lineage>
        <taxon>Eukaryota</taxon>
        <taxon>Fungi</taxon>
        <taxon>Dikarya</taxon>
        <taxon>Ascomycota</taxon>
        <taxon>Pezizomycotina</taxon>
        <taxon>Eurotiomycetes</taxon>
        <taxon>Eurotiomycetidae</taxon>
        <taxon>Eurotiales</taxon>
        <taxon>Aspergillaceae</taxon>
        <taxon>Penicillium</taxon>
    </lineage>
</organism>
<keyword evidence="1" id="KW-0732">Signal</keyword>
<feature type="chain" id="PRO_5041923629" evidence="1">
    <location>
        <begin position="18"/>
        <end position="153"/>
    </location>
</feature>